<dbReference type="RefSeq" id="WP_123205370.1">
    <property type="nucleotide sequence ID" value="NZ_RBEE01000012.1"/>
</dbReference>
<dbReference type="AlphaFoldDB" id="A0A3N0BWF7"/>
<dbReference type="SUPFAM" id="SSF51215">
    <property type="entry name" value="Regulatory protein AraC"/>
    <property type="match status" value="1"/>
</dbReference>
<dbReference type="Proteomes" id="UP000274046">
    <property type="component" value="Unassembled WGS sequence"/>
</dbReference>
<sequence>MNTSTEKADTPSYLKAIHLFNTKNGDCDFETGKIPVKQHIKASYFFSKTDVSTLENISHPAPRRQFVITIKGKLKFTVSSGKTFIIEPGTILIANDTKGIGHTWEIVDGDEWERIYIPLEENDEDYFTADEL</sequence>
<dbReference type="EMBL" id="RBEE01000012">
    <property type="protein sequence ID" value="RNL54046.1"/>
    <property type="molecule type" value="Genomic_DNA"/>
</dbReference>
<name>A0A3N0BWF7_9SPHI</name>
<accession>A0A3N0BWF7</accession>
<evidence type="ECO:0008006" key="4">
    <source>
        <dbReference type="Google" id="ProtNLM"/>
    </source>
</evidence>
<gene>
    <name evidence="2" type="ORF">D7004_08070</name>
</gene>
<protein>
    <recommendedName>
        <fullName evidence="4">Cupin domain-containing protein</fullName>
    </recommendedName>
</protein>
<evidence type="ECO:0000313" key="2">
    <source>
        <dbReference type="EMBL" id="RNL54046.1"/>
    </source>
</evidence>
<dbReference type="GO" id="GO:0003677">
    <property type="term" value="F:DNA binding"/>
    <property type="evidence" value="ECO:0007669"/>
    <property type="project" value="UniProtKB-KW"/>
</dbReference>
<keyword evidence="3" id="KW-1185">Reference proteome</keyword>
<comment type="caution">
    <text evidence="2">The sequence shown here is derived from an EMBL/GenBank/DDBJ whole genome shotgun (WGS) entry which is preliminary data.</text>
</comment>
<organism evidence="2 3">
    <name type="scientific">Pedobacter jejuensis</name>
    <dbReference type="NCBI Taxonomy" id="1268550"/>
    <lineage>
        <taxon>Bacteria</taxon>
        <taxon>Pseudomonadati</taxon>
        <taxon>Bacteroidota</taxon>
        <taxon>Sphingobacteriia</taxon>
        <taxon>Sphingobacteriales</taxon>
        <taxon>Sphingobacteriaceae</taxon>
        <taxon>Pedobacter</taxon>
    </lineage>
</organism>
<dbReference type="InterPro" id="IPR037923">
    <property type="entry name" value="HTH-like"/>
</dbReference>
<reference evidence="2 3" key="1">
    <citation type="submission" date="2018-10" db="EMBL/GenBank/DDBJ databases">
        <title>Genome sequencing of Pedobacter jejuensis TNB23.</title>
        <authorList>
            <person name="Cho Y.-J."/>
            <person name="Cho A."/>
            <person name="Kim O.-S."/>
        </authorList>
    </citation>
    <scope>NUCLEOTIDE SEQUENCE [LARGE SCALE GENOMIC DNA]</scope>
    <source>
        <strain evidence="2 3">TNB23</strain>
    </source>
</reference>
<evidence type="ECO:0000313" key="3">
    <source>
        <dbReference type="Proteomes" id="UP000274046"/>
    </source>
</evidence>
<proteinExistence type="predicted"/>
<evidence type="ECO:0000256" key="1">
    <source>
        <dbReference type="ARBA" id="ARBA00023125"/>
    </source>
</evidence>
<keyword evidence="1" id="KW-0238">DNA-binding</keyword>
<dbReference type="OrthoDB" id="4205621at2"/>